<evidence type="ECO:0000256" key="2">
    <source>
        <dbReference type="SAM" id="MobiDB-lite"/>
    </source>
</evidence>
<organism evidence="4 5">
    <name type="scientific">Natrinema salaciae</name>
    <dbReference type="NCBI Taxonomy" id="1186196"/>
    <lineage>
        <taxon>Archaea</taxon>
        <taxon>Methanobacteriati</taxon>
        <taxon>Methanobacteriota</taxon>
        <taxon>Stenosarchaea group</taxon>
        <taxon>Halobacteria</taxon>
        <taxon>Halobacteriales</taxon>
        <taxon>Natrialbaceae</taxon>
        <taxon>Natrinema</taxon>
    </lineage>
</organism>
<accession>A0A1H9A6L3</accession>
<proteinExistence type="predicted"/>
<gene>
    <name evidence="4" type="ORF">SAMN04489841_0364</name>
</gene>
<dbReference type="Pfam" id="PF10634">
    <property type="entry name" value="Iron_transport"/>
    <property type="match status" value="1"/>
</dbReference>
<dbReference type="OrthoDB" id="156174at2157"/>
<dbReference type="STRING" id="1186196.SAMN04489841_0364"/>
<dbReference type="PROSITE" id="PS51257">
    <property type="entry name" value="PROKAR_LIPOPROTEIN"/>
    <property type="match status" value="1"/>
</dbReference>
<evidence type="ECO:0000256" key="1">
    <source>
        <dbReference type="ARBA" id="ARBA00022729"/>
    </source>
</evidence>
<feature type="region of interest" description="Disordered" evidence="2">
    <location>
        <begin position="208"/>
        <end position="254"/>
    </location>
</feature>
<dbReference type="Pfam" id="PF24041">
    <property type="entry name" value="DUF7350"/>
    <property type="match status" value="2"/>
</dbReference>
<evidence type="ECO:0000313" key="4">
    <source>
        <dbReference type="EMBL" id="SEP72284.1"/>
    </source>
</evidence>
<dbReference type="InterPro" id="IPR018470">
    <property type="entry name" value="Metal-bd_Tp34-typ"/>
</dbReference>
<reference evidence="5" key="1">
    <citation type="submission" date="2016-10" db="EMBL/GenBank/DDBJ databases">
        <authorList>
            <person name="Varghese N."/>
            <person name="Submissions S."/>
        </authorList>
    </citation>
    <scope>NUCLEOTIDE SEQUENCE [LARGE SCALE GENOMIC DNA]</scope>
    <source>
        <strain evidence="5">DSM 25055</strain>
    </source>
</reference>
<dbReference type="Proteomes" id="UP000199114">
    <property type="component" value="Unassembled WGS sequence"/>
</dbReference>
<keyword evidence="1" id="KW-0732">Signal</keyword>
<name>A0A1H9A6L3_9EURY</name>
<dbReference type="InterPro" id="IPR055774">
    <property type="entry name" value="DUF7350"/>
</dbReference>
<dbReference type="EMBL" id="FOFD01000001">
    <property type="protein sequence ID" value="SEP72284.1"/>
    <property type="molecule type" value="Genomic_DNA"/>
</dbReference>
<dbReference type="Gene3D" id="2.60.40.2480">
    <property type="entry name" value="Periplasmic metal-binding protein Tp34-type"/>
    <property type="match status" value="1"/>
</dbReference>
<feature type="domain" description="DUF7350" evidence="3">
    <location>
        <begin position="254"/>
        <end position="319"/>
    </location>
</feature>
<dbReference type="RefSeq" id="WP_090612336.1">
    <property type="nucleotide sequence ID" value="NZ_FOFD01000001.1"/>
</dbReference>
<feature type="domain" description="DUF7350" evidence="3">
    <location>
        <begin position="320"/>
        <end position="395"/>
    </location>
</feature>
<protein>
    <submittedName>
        <fullName evidence="4">Fe2+ transport protein</fullName>
    </submittedName>
</protein>
<sequence length="396" mass="42672">MNRRRYLRGVAGIGAAGAAGFAGCLERLGFEEESAWANPPLVENRPDAVYLPASREEMGMYGTASDGDYAVALSYTFPHRFWTVEATSEGKQLVEVDADDSLHLMLTVWDRETDTVLPVDPTIEVLQDGSLVDAGISAPWPMISQRMGFHYGDNIRLPGEGEYTVRARVGPVTLDRTGAFEDRLDAAATLEVDFEYTRADITDLSFETIDEEDRGSPDALSLMDHGGHSGGDTQSGHGDGELGSPPMGQGPSIEELSGEVLGTERSGDANVSALVTDADRFGDGAYLAVFTRTPYNDIILPFTSLSATVERDGDTVYDGVPFTSLSATVERDGDTVYDGALVEALDSQFGHHYGVGVDEFADGDRVTVTVDSPPLVSRHDGYETAFFDFEAVSYTV</sequence>
<dbReference type="InterPro" id="IPR038482">
    <property type="entry name" value="Tp34-type_sf"/>
</dbReference>
<dbReference type="AlphaFoldDB" id="A0A1H9A6L3"/>
<evidence type="ECO:0000313" key="5">
    <source>
        <dbReference type="Proteomes" id="UP000199114"/>
    </source>
</evidence>
<keyword evidence="5" id="KW-1185">Reference proteome</keyword>
<evidence type="ECO:0000259" key="3">
    <source>
        <dbReference type="Pfam" id="PF24041"/>
    </source>
</evidence>